<evidence type="ECO:0000256" key="1">
    <source>
        <dbReference type="ARBA" id="ARBA00007953"/>
    </source>
</evidence>
<dbReference type="FunFam" id="3.30.2350.20:FF:000009">
    <property type="entry name" value="Pseudouridine synthase TruD/Pus7, putative"/>
    <property type="match status" value="1"/>
</dbReference>
<comment type="caution">
    <text evidence="5">The sequence shown here is derived from an EMBL/GenBank/DDBJ whole genome shotgun (WGS) entry which is preliminary data.</text>
</comment>
<dbReference type="GO" id="GO:0001522">
    <property type="term" value="P:pseudouridine synthesis"/>
    <property type="evidence" value="ECO:0007669"/>
    <property type="project" value="InterPro"/>
</dbReference>
<keyword evidence="6" id="KW-1185">Reference proteome</keyword>
<evidence type="ECO:0000313" key="5">
    <source>
        <dbReference type="EMBL" id="KAF7513870.1"/>
    </source>
</evidence>
<dbReference type="Pfam" id="PF01142">
    <property type="entry name" value="TruD"/>
    <property type="match status" value="1"/>
</dbReference>
<dbReference type="Proteomes" id="UP000606974">
    <property type="component" value="Unassembled WGS sequence"/>
</dbReference>
<feature type="compositionally biased region" description="Polar residues" evidence="3">
    <location>
        <begin position="115"/>
        <end position="126"/>
    </location>
</feature>
<dbReference type="PANTHER" id="PTHR13326">
    <property type="entry name" value="TRNA PSEUDOURIDINE SYNTHASE D"/>
    <property type="match status" value="1"/>
</dbReference>
<protein>
    <recommendedName>
        <fullName evidence="4">TRUD domain-containing protein</fullName>
    </recommendedName>
</protein>
<dbReference type="EMBL" id="JAACFV010000003">
    <property type="protein sequence ID" value="KAF7513870.1"/>
    <property type="molecule type" value="Genomic_DNA"/>
</dbReference>
<dbReference type="AlphaFoldDB" id="A0A8H7AQZ3"/>
<evidence type="ECO:0000259" key="4">
    <source>
        <dbReference type="PROSITE" id="PS50984"/>
    </source>
</evidence>
<dbReference type="OrthoDB" id="447290at2759"/>
<dbReference type="InterPro" id="IPR020103">
    <property type="entry name" value="PsdUridine_synth_cat_dom_sf"/>
</dbReference>
<dbReference type="InterPro" id="IPR001656">
    <property type="entry name" value="PsdUridine_synth_TruD"/>
</dbReference>
<feature type="region of interest" description="Disordered" evidence="3">
    <location>
        <begin position="101"/>
        <end position="126"/>
    </location>
</feature>
<name>A0A8H7AQZ3_9EURO</name>
<dbReference type="GO" id="GO:0005634">
    <property type="term" value="C:nucleus"/>
    <property type="evidence" value="ECO:0007669"/>
    <property type="project" value="TreeGrafter"/>
</dbReference>
<comment type="similarity">
    <text evidence="1">Belongs to the pseudouridine synthase TruD family.</text>
</comment>
<feature type="domain" description="TRUD" evidence="4">
    <location>
        <begin position="369"/>
        <end position="637"/>
    </location>
</feature>
<feature type="compositionally biased region" description="Polar residues" evidence="3">
    <location>
        <begin position="210"/>
        <end position="220"/>
    </location>
</feature>
<dbReference type="NCBIfam" id="TIGR00094">
    <property type="entry name" value="tRNA_TruD_broad"/>
    <property type="match status" value="1"/>
</dbReference>
<keyword evidence="2" id="KW-0413">Isomerase</keyword>
<gene>
    <name evidence="5" type="ORF">GJ744_006484</name>
</gene>
<organism evidence="5 6">
    <name type="scientific">Endocarpon pusillum</name>
    <dbReference type="NCBI Taxonomy" id="364733"/>
    <lineage>
        <taxon>Eukaryota</taxon>
        <taxon>Fungi</taxon>
        <taxon>Dikarya</taxon>
        <taxon>Ascomycota</taxon>
        <taxon>Pezizomycotina</taxon>
        <taxon>Eurotiomycetes</taxon>
        <taxon>Chaetothyriomycetidae</taxon>
        <taxon>Verrucariales</taxon>
        <taxon>Verrucariaceae</taxon>
        <taxon>Endocarpon</taxon>
    </lineage>
</organism>
<dbReference type="PROSITE" id="PS50984">
    <property type="entry name" value="TRUD"/>
    <property type="match status" value="1"/>
</dbReference>
<dbReference type="InterPro" id="IPR011760">
    <property type="entry name" value="PsdUridine_synth_TruD_insert"/>
</dbReference>
<sequence>MISDERAAHAAKEAEVGITDYVSSESPGFEGIAKKRYTDFLVNEILPNGKVVHLQKLGSAAVSYPDETIQPAVPSGNNGTANPPLGGLDSGSVTESWLTAIKPPETGGEEPRTPQSQAMEPSTSPVSVEDISRLMTCLNEKAAEELLALYNRILAFPTARPRDHGVVTAVVPAEKSVRTELHENIRRIFDSKIESSTDKDKNLMTFSAAVSRQKGSSNQTDYHRNHTRRQGKLGWAERGGEYLHFSIYKENKDTMEVISYLARSLKTNAKSFQFAGTKDRRAVTVQRASVYRIEGNRLAYQNKTLRNAAIGDFEYQEQGLELGDLKGNEFVITLRECQWDHAPNLTNKEKISAAQQAVSQACQDLHENGFFNYYGLQRFGTFATRTDAVGIKLLQGDFQGACKAILHYSPHVLATAQNQNSTEQVSTEDKARAEAIHTFQTTGRVNEALDKLPRKFSAEGNIIRHLGRNQRDYVGAIQMIQRNLRLMYVHAYQSLIWNLAVGERWKLFGNQVVEGDLVLMHEHKEKQSAACSMSEEVDADGEVIIQPAGGDRAQAASEIFQRARALTADEAVSGKYSIFDIVLPLPGFDVLYPANDIKKFYKDSMSSERGGGLDPFDMRRKQKDLSLSGGYRKILARIEPGYDIQVRAYKNDNEQFVKTDMDIIKGEPGGQQSSEAVSGDPDEGDKFAVILKMQLGSSQYATMALRELSKSGIKQYKPDFGGGR</sequence>
<dbReference type="PANTHER" id="PTHR13326:SF21">
    <property type="entry name" value="PSEUDOURIDYLATE SYNTHASE PUS7L"/>
    <property type="match status" value="1"/>
</dbReference>
<dbReference type="GO" id="GO:0003723">
    <property type="term" value="F:RNA binding"/>
    <property type="evidence" value="ECO:0007669"/>
    <property type="project" value="InterPro"/>
</dbReference>
<proteinExistence type="inferred from homology"/>
<dbReference type="CDD" id="cd02576">
    <property type="entry name" value="PseudoU_synth_ScPUS7"/>
    <property type="match status" value="1"/>
</dbReference>
<feature type="region of interest" description="Disordered" evidence="3">
    <location>
        <begin position="210"/>
        <end position="230"/>
    </location>
</feature>
<dbReference type="PIRSF" id="PIRSF037016">
    <property type="entry name" value="Pseudouridin_synth_euk_prd"/>
    <property type="match status" value="1"/>
</dbReference>
<dbReference type="InterPro" id="IPR042214">
    <property type="entry name" value="TruD_catalytic"/>
</dbReference>
<dbReference type="SUPFAM" id="SSF55120">
    <property type="entry name" value="Pseudouridine synthase"/>
    <property type="match status" value="1"/>
</dbReference>
<dbReference type="Gene3D" id="3.30.2350.20">
    <property type="entry name" value="TruD, catalytic domain"/>
    <property type="match status" value="2"/>
</dbReference>
<dbReference type="GO" id="GO:0009982">
    <property type="term" value="F:pseudouridine synthase activity"/>
    <property type="evidence" value="ECO:0007669"/>
    <property type="project" value="InterPro"/>
</dbReference>
<evidence type="ECO:0000256" key="2">
    <source>
        <dbReference type="ARBA" id="ARBA00023235"/>
    </source>
</evidence>
<evidence type="ECO:0000256" key="3">
    <source>
        <dbReference type="SAM" id="MobiDB-lite"/>
    </source>
</evidence>
<accession>A0A8H7AQZ3</accession>
<reference evidence="5" key="1">
    <citation type="submission" date="2020-02" db="EMBL/GenBank/DDBJ databases">
        <authorList>
            <person name="Palmer J.M."/>
        </authorList>
    </citation>
    <scope>NUCLEOTIDE SEQUENCE</scope>
    <source>
        <strain evidence="5">EPUS1.4</strain>
        <tissue evidence="5">Thallus</tissue>
    </source>
</reference>
<evidence type="ECO:0000313" key="6">
    <source>
        <dbReference type="Proteomes" id="UP000606974"/>
    </source>
</evidence>